<dbReference type="AlphaFoldDB" id="A0A0G4FRQ0"/>
<feature type="transmembrane region" description="Helical" evidence="2">
    <location>
        <begin position="70"/>
        <end position="95"/>
    </location>
</feature>
<feature type="region of interest" description="Disordered" evidence="1">
    <location>
        <begin position="383"/>
        <end position="459"/>
    </location>
</feature>
<evidence type="ECO:0000313" key="3">
    <source>
        <dbReference type="EMBL" id="CEM16949.1"/>
    </source>
</evidence>
<keyword evidence="2" id="KW-0472">Membrane</keyword>
<proteinExistence type="predicted"/>
<feature type="compositionally biased region" description="Low complexity" evidence="1">
    <location>
        <begin position="349"/>
        <end position="359"/>
    </location>
</feature>
<feature type="region of interest" description="Disordered" evidence="1">
    <location>
        <begin position="207"/>
        <end position="227"/>
    </location>
</feature>
<feature type="compositionally biased region" description="Pro residues" evidence="1">
    <location>
        <begin position="339"/>
        <end position="348"/>
    </location>
</feature>
<feature type="region of interest" description="Disordered" evidence="1">
    <location>
        <begin position="267"/>
        <end position="367"/>
    </location>
</feature>
<accession>A0A0G4FRQ0</accession>
<gene>
    <name evidence="3" type="ORF">Cvel_18322</name>
</gene>
<feature type="compositionally biased region" description="Basic and acidic residues" evidence="1">
    <location>
        <begin position="207"/>
        <end position="221"/>
    </location>
</feature>
<dbReference type="VEuPathDB" id="CryptoDB:Cvel_18322"/>
<sequence>MANLFRNCAAISGVVLEFILIFYICGFFWDDFLRSRDVGRAAIMGLCISVVLVLADGACLCNADRQKSPFLFMATSGVCAAFNVLGVFFSIYPLVLLWNEVSYYNDPSCKDNTAFCKEELSSDANIFDAGRNRRRLLLRGGVSASASPVGASLRFLDEEEEFRNACLRACQDKGGDALLLFILSVVWDALRITIAIVMARMAGRDQKGQQIRKREERDKELRKHKAGGEAYAKYKDEYNTGTEDRYIQPLPVTPPPNPRATHIVIDTGGGQGAGQPYPSAPYPHPAGAQGGRSIIIQTGAADQPPAAAGGHYPPAAYNHNQPQPYGNHASTFTAYPSTTPGPAPPAYGGPPAATKGPTGQAYEGDDFSEDEDEVWVNDGHDDITETGTVAGSGWFSSGYGAGGGRRSTGGGGQRASRFGGKKHSSVGAGSAAGRKKQSRVSFAASSGGRGSVRKSFYDW</sequence>
<name>A0A0G4FRQ0_9ALVE</name>
<dbReference type="EMBL" id="CDMZ01000565">
    <property type="protein sequence ID" value="CEM16949.1"/>
    <property type="molecule type" value="Genomic_DNA"/>
</dbReference>
<feature type="transmembrane region" description="Helical" evidence="2">
    <location>
        <begin position="7"/>
        <end position="29"/>
    </location>
</feature>
<feature type="compositionally biased region" description="Low complexity" evidence="1">
    <location>
        <begin position="299"/>
        <end position="317"/>
    </location>
</feature>
<evidence type="ECO:0000256" key="2">
    <source>
        <dbReference type="SAM" id="Phobius"/>
    </source>
</evidence>
<protein>
    <submittedName>
        <fullName evidence="3">Uncharacterized protein</fullName>
    </submittedName>
</protein>
<reference evidence="3" key="1">
    <citation type="submission" date="2014-11" db="EMBL/GenBank/DDBJ databases">
        <authorList>
            <person name="Otto D Thomas"/>
            <person name="Naeem Raeece"/>
        </authorList>
    </citation>
    <scope>NUCLEOTIDE SEQUENCE</scope>
</reference>
<feature type="transmembrane region" description="Helical" evidence="2">
    <location>
        <begin position="177"/>
        <end position="199"/>
    </location>
</feature>
<evidence type="ECO:0000256" key="1">
    <source>
        <dbReference type="SAM" id="MobiDB-lite"/>
    </source>
</evidence>
<organism evidence="3">
    <name type="scientific">Chromera velia CCMP2878</name>
    <dbReference type="NCBI Taxonomy" id="1169474"/>
    <lineage>
        <taxon>Eukaryota</taxon>
        <taxon>Sar</taxon>
        <taxon>Alveolata</taxon>
        <taxon>Colpodellida</taxon>
        <taxon>Chromeraceae</taxon>
        <taxon>Chromera</taxon>
    </lineage>
</organism>
<feature type="compositionally biased region" description="Gly residues" evidence="1">
    <location>
        <begin position="399"/>
        <end position="413"/>
    </location>
</feature>
<keyword evidence="2" id="KW-0812">Transmembrane</keyword>
<keyword evidence="2" id="KW-1133">Transmembrane helix</keyword>
<feature type="compositionally biased region" description="Polar residues" evidence="1">
    <location>
        <begin position="318"/>
        <end position="332"/>
    </location>
</feature>
<feature type="transmembrane region" description="Helical" evidence="2">
    <location>
        <begin position="41"/>
        <end position="63"/>
    </location>
</feature>